<proteinExistence type="predicted"/>
<evidence type="ECO:0000256" key="1">
    <source>
        <dbReference type="ARBA" id="ARBA00022676"/>
    </source>
</evidence>
<organism evidence="4 5">
    <name type="scientific">Capillimicrobium parvum</name>
    <dbReference type="NCBI Taxonomy" id="2884022"/>
    <lineage>
        <taxon>Bacteria</taxon>
        <taxon>Bacillati</taxon>
        <taxon>Actinomycetota</taxon>
        <taxon>Thermoleophilia</taxon>
        <taxon>Solirubrobacterales</taxon>
        <taxon>Capillimicrobiaceae</taxon>
        <taxon>Capillimicrobium</taxon>
    </lineage>
</organism>
<reference evidence="4" key="1">
    <citation type="journal article" date="2022" name="Int. J. Syst. Evol. Microbiol.">
        <title>Pseudomonas aegrilactucae sp. nov. and Pseudomonas morbosilactucae sp. nov., pathogens causing bacterial rot of lettuce in Japan.</title>
        <authorList>
            <person name="Sawada H."/>
            <person name="Fujikawa T."/>
            <person name="Satou M."/>
        </authorList>
    </citation>
    <scope>NUCLEOTIDE SEQUENCE</scope>
    <source>
        <strain evidence="4">0166_1</strain>
    </source>
</reference>
<dbReference type="Pfam" id="PF13692">
    <property type="entry name" value="Glyco_trans_1_4"/>
    <property type="match status" value="1"/>
</dbReference>
<evidence type="ECO:0000259" key="3">
    <source>
        <dbReference type="Pfam" id="PF13579"/>
    </source>
</evidence>
<dbReference type="KEGG" id="sbae:DSM104329_05269"/>
<keyword evidence="1 4" id="KW-0328">Glycosyltransferase</keyword>
<dbReference type="GO" id="GO:0102710">
    <property type="term" value="F:D-inositol-3-phosphate glycosyltransferase activity"/>
    <property type="evidence" value="ECO:0007669"/>
    <property type="project" value="UniProtKB-EC"/>
</dbReference>
<evidence type="ECO:0000313" key="4">
    <source>
        <dbReference type="EMBL" id="UGS38839.1"/>
    </source>
</evidence>
<dbReference type="GO" id="GO:1901137">
    <property type="term" value="P:carbohydrate derivative biosynthetic process"/>
    <property type="evidence" value="ECO:0007669"/>
    <property type="project" value="UniProtKB-ARBA"/>
</dbReference>
<sequence length="376" mass="38326">MPYRCGAVILFLHNRYRTTGGEERVVADLLALVRERLGEDAELLERDSAALGRARAAAGLLGGGLAPGDVAAAVRRTGARVVHAHNVLPAFGWRGLAAARAAGARVVLHLHNYRLVCAVGTCFTRGVDCTRCHGRDTRPGVRLDCRGTGAEAAVYGAALALWQRRLVAQADVVVVPSAFARRRLIDLGAPLDPGRVRVIAHPVAAVATAPCFDPAGPALFAGRLAVEKGADVAIDACRRAGRPLVIAGDGPLRPQLEARAAGAGVRFAGRLDPDGLAAARAAASVALVPSRSAETFGLAAAEAMAAGLPVIASRIGALTELVADDARLVAPGDPDALAAALALPDPAAAAGHGLARVAELAAPERVAAALAEAYAA</sequence>
<dbReference type="EMBL" id="CP087164">
    <property type="protein sequence ID" value="UGS38839.1"/>
    <property type="molecule type" value="Genomic_DNA"/>
</dbReference>
<evidence type="ECO:0000256" key="2">
    <source>
        <dbReference type="ARBA" id="ARBA00022679"/>
    </source>
</evidence>
<keyword evidence="5" id="KW-1185">Reference proteome</keyword>
<dbReference type="AlphaFoldDB" id="A0A9E6Y2J9"/>
<dbReference type="Pfam" id="PF13579">
    <property type="entry name" value="Glyco_trans_4_4"/>
    <property type="match status" value="1"/>
</dbReference>
<name>A0A9E6Y2J9_9ACTN</name>
<dbReference type="Gene3D" id="3.40.50.2000">
    <property type="entry name" value="Glycogen Phosphorylase B"/>
    <property type="match status" value="2"/>
</dbReference>
<dbReference type="EC" id="2.4.1.250" evidence="4"/>
<dbReference type="PANTHER" id="PTHR45947:SF13">
    <property type="entry name" value="TRANSFERASE"/>
    <property type="match status" value="1"/>
</dbReference>
<feature type="domain" description="Glycosyltransferase subfamily 4-like N-terminal" evidence="3">
    <location>
        <begin position="45"/>
        <end position="199"/>
    </location>
</feature>
<accession>A0A9E6Y2J9</accession>
<dbReference type="InterPro" id="IPR050194">
    <property type="entry name" value="Glycosyltransferase_grp1"/>
</dbReference>
<dbReference type="PANTHER" id="PTHR45947">
    <property type="entry name" value="SULFOQUINOVOSYL TRANSFERASE SQD2"/>
    <property type="match status" value="1"/>
</dbReference>
<dbReference type="InterPro" id="IPR028098">
    <property type="entry name" value="Glyco_trans_4-like_N"/>
</dbReference>
<dbReference type="Proteomes" id="UP001162834">
    <property type="component" value="Chromosome"/>
</dbReference>
<gene>
    <name evidence="4" type="primary">mshA_23</name>
    <name evidence="4" type="ORF">DSM104329_05269</name>
</gene>
<protein>
    <submittedName>
        <fullName evidence="4">D-inositol-3-phosphate glycosyltransferase</fullName>
        <ecNumber evidence="4">2.4.1.250</ecNumber>
    </submittedName>
</protein>
<keyword evidence="2 4" id="KW-0808">Transferase</keyword>
<evidence type="ECO:0000313" key="5">
    <source>
        <dbReference type="Proteomes" id="UP001162834"/>
    </source>
</evidence>
<dbReference type="SUPFAM" id="SSF53756">
    <property type="entry name" value="UDP-Glycosyltransferase/glycogen phosphorylase"/>
    <property type="match status" value="1"/>
</dbReference>